<accession>A0A1I0IXB4</accession>
<dbReference type="Proteomes" id="UP000199320">
    <property type="component" value="Unassembled WGS sequence"/>
</dbReference>
<reference evidence="3 4" key="1">
    <citation type="submission" date="2016-10" db="EMBL/GenBank/DDBJ databases">
        <authorList>
            <person name="Varghese N."/>
            <person name="Submissions S."/>
        </authorList>
    </citation>
    <scope>NUCLEOTIDE SEQUENCE [LARGE SCALE GENOMIC DNA]</scope>
    <source>
        <strain evidence="1 4">CDM_1</strain>
        <strain evidence="3">CDM_6</strain>
    </source>
</reference>
<organism evidence="2 3">
    <name type="scientific">Natrinema hispanicum</name>
    <dbReference type="NCBI Taxonomy" id="392421"/>
    <lineage>
        <taxon>Archaea</taxon>
        <taxon>Methanobacteriati</taxon>
        <taxon>Methanobacteriota</taxon>
        <taxon>Stenosarchaea group</taxon>
        <taxon>Halobacteria</taxon>
        <taxon>Halobacteriales</taxon>
        <taxon>Natrialbaceae</taxon>
        <taxon>Natrinema</taxon>
    </lineage>
</organism>
<dbReference type="Proteomes" id="UP000324021">
    <property type="component" value="Unassembled WGS sequence"/>
</dbReference>
<dbReference type="EMBL" id="FMZP01000081">
    <property type="protein sequence ID" value="SDD96247.1"/>
    <property type="molecule type" value="Genomic_DNA"/>
</dbReference>
<proteinExistence type="predicted"/>
<reference evidence="2" key="2">
    <citation type="submission" date="2016-10" db="EMBL/GenBank/DDBJ databases">
        <authorList>
            <person name="de Groot N.N."/>
        </authorList>
    </citation>
    <scope>NUCLEOTIDE SEQUENCE [LARGE SCALE GENOMIC DNA]</scope>
    <source>
        <strain evidence="2">CDM_6</strain>
    </source>
</reference>
<evidence type="ECO:0000313" key="3">
    <source>
        <dbReference type="Proteomes" id="UP000199320"/>
    </source>
</evidence>
<evidence type="ECO:0000313" key="4">
    <source>
        <dbReference type="Proteomes" id="UP000324021"/>
    </source>
</evidence>
<name>A0A1I0IXB4_9EURY</name>
<gene>
    <name evidence="2" type="ORF">SAMN04488694_12723</name>
    <name evidence="1" type="ORF">SAMN05192552_10817</name>
</gene>
<dbReference type="EMBL" id="FOIC01000027">
    <property type="protein sequence ID" value="SEU01983.1"/>
    <property type="molecule type" value="Genomic_DNA"/>
</dbReference>
<keyword evidence="3" id="KW-1185">Reference proteome</keyword>
<evidence type="ECO:0000313" key="1">
    <source>
        <dbReference type="EMBL" id="SDD96247.1"/>
    </source>
</evidence>
<protein>
    <submittedName>
        <fullName evidence="2">Uncharacterized protein</fullName>
    </submittedName>
</protein>
<dbReference type="AlphaFoldDB" id="A0A1I0IXB4"/>
<sequence>MTMLETVETLTVFVFLTAVAVSAARDRLSSDADPVAEVKRLYVEARLTNRNLNS</sequence>
<evidence type="ECO:0000313" key="2">
    <source>
        <dbReference type="EMBL" id="SEU01983.1"/>
    </source>
</evidence>